<evidence type="ECO:0000256" key="1">
    <source>
        <dbReference type="ARBA" id="ARBA00005854"/>
    </source>
</evidence>
<evidence type="ECO:0000313" key="8">
    <source>
        <dbReference type="Proteomes" id="UP000035017"/>
    </source>
</evidence>
<dbReference type="Gene3D" id="3.40.50.720">
    <property type="entry name" value="NAD(P)-binding Rossmann-like Domain"/>
    <property type="match status" value="2"/>
</dbReference>
<dbReference type="InterPro" id="IPR036291">
    <property type="entry name" value="NAD(P)-bd_dom_sf"/>
</dbReference>
<dbReference type="PANTHER" id="PTHR42789:SF1">
    <property type="entry name" value="D-ISOMER SPECIFIC 2-HYDROXYACID DEHYDROGENASE FAMILY PROTEIN (AFU_ORTHOLOGUE AFUA_6G10090)"/>
    <property type="match status" value="1"/>
</dbReference>
<reference evidence="7 8" key="1">
    <citation type="submission" date="2014-12" db="EMBL/GenBank/DDBJ databases">
        <title>16Stimator: statistical estimation of ribosomal gene copy numbers from draft genome assemblies.</title>
        <authorList>
            <person name="Perisin M.A."/>
            <person name="Vetter M."/>
            <person name="Gilbert J.A."/>
            <person name="Bergelson J."/>
        </authorList>
    </citation>
    <scope>NUCLEOTIDE SEQUENCE [LARGE SCALE GENOMIC DNA]</scope>
    <source>
        <strain evidence="7 8">MEJ076</strain>
    </source>
</reference>
<dbReference type="OrthoDB" id="7681356at2"/>
<name>A0A0D0KV51_AGRTU</name>
<dbReference type="AlphaFoldDB" id="A0A0D0KV51"/>
<comment type="similarity">
    <text evidence="1 4">Belongs to the D-isomer specific 2-hydroxyacid dehydrogenase family.</text>
</comment>
<protein>
    <submittedName>
        <fullName evidence="7">2-hydroxyacid dehydrogenase</fullName>
    </submittedName>
</protein>
<dbReference type="SUPFAM" id="SSF52283">
    <property type="entry name" value="Formate/glycerate dehydrogenase catalytic domain-like"/>
    <property type="match status" value="1"/>
</dbReference>
<evidence type="ECO:0000313" key="7">
    <source>
        <dbReference type="EMBL" id="KIQ03831.1"/>
    </source>
</evidence>
<feature type="domain" description="D-isomer specific 2-hydroxyacid dehydrogenase NAD-binding" evidence="6">
    <location>
        <begin position="116"/>
        <end position="291"/>
    </location>
</feature>
<evidence type="ECO:0000256" key="2">
    <source>
        <dbReference type="ARBA" id="ARBA00023002"/>
    </source>
</evidence>
<evidence type="ECO:0000259" key="6">
    <source>
        <dbReference type="Pfam" id="PF02826"/>
    </source>
</evidence>
<evidence type="ECO:0000259" key="5">
    <source>
        <dbReference type="Pfam" id="PF00389"/>
    </source>
</evidence>
<dbReference type="PANTHER" id="PTHR42789">
    <property type="entry name" value="D-ISOMER SPECIFIC 2-HYDROXYACID DEHYDROGENASE FAMILY PROTEIN (AFU_ORTHOLOGUE AFUA_6G10090)"/>
    <property type="match status" value="1"/>
</dbReference>
<evidence type="ECO:0000256" key="4">
    <source>
        <dbReference type="RuleBase" id="RU003719"/>
    </source>
</evidence>
<dbReference type="InterPro" id="IPR050857">
    <property type="entry name" value="D-2-hydroxyacid_DH"/>
</dbReference>
<dbReference type="GO" id="GO:0016616">
    <property type="term" value="F:oxidoreductase activity, acting on the CH-OH group of donors, NAD or NADP as acceptor"/>
    <property type="evidence" value="ECO:0007669"/>
    <property type="project" value="InterPro"/>
</dbReference>
<keyword evidence="3" id="KW-0520">NAD</keyword>
<dbReference type="SUPFAM" id="SSF51735">
    <property type="entry name" value="NAD(P)-binding Rossmann-fold domains"/>
    <property type="match status" value="1"/>
</dbReference>
<dbReference type="EMBL" id="JXQV01000006">
    <property type="protein sequence ID" value="KIQ03831.1"/>
    <property type="molecule type" value="Genomic_DNA"/>
</dbReference>
<sequence>MTGRNIVLVDPLPRTLDLIMEPDVRARLEKLGELVISEDRQMPAEQVDALLPDTVLIFGQTDMPRERLERAKKLKAIINVESNFLPNIDYQACVERGIWVITPASAFSSPVAEASLGMAIDLARGITIADRQFRDGVEEYGLAGNEATFRYAGAPIGIIGFGDLGRELRELTRPFKNPVHVYDPWLPNEIIERLDCIPASLDQVFSQSRVVYVFASVTSENQGFIGKDHFAAMQPGSAFLLMSRAAVVDFPAMLDAVISGHIRAATDVFPDEPVAADDPVRSIPGLLLSAHRTGGTRDAFYKLGSMAVSDAELIMKGLPPQLCRRADPATASRLRSKPVSVS</sequence>
<dbReference type="Pfam" id="PF02826">
    <property type="entry name" value="2-Hacid_dh_C"/>
    <property type="match status" value="1"/>
</dbReference>
<dbReference type="Proteomes" id="UP000035017">
    <property type="component" value="Unassembled WGS sequence"/>
</dbReference>
<proteinExistence type="inferred from homology"/>
<dbReference type="GO" id="GO:0051287">
    <property type="term" value="F:NAD binding"/>
    <property type="evidence" value="ECO:0007669"/>
    <property type="project" value="InterPro"/>
</dbReference>
<comment type="caution">
    <text evidence="7">The sequence shown here is derived from an EMBL/GenBank/DDBJ whole genome shotgun (WGS) entry which is preliminary data.</text>
</comment>
<evidence type="ECO:0000256" key="3">
    <source>
        <dbReference type="ARBA" id="ARBA00023027"/>
    </source>
</evidence>
<accession>A0A0D0KV51</accession>
<gene>
    <name evidence="7" type="ORF">RU07_07530</name>
</gene>
<dbReference type="Pfam" id="PF00389">
    <property type="entry name" value="2-Hacid_dh"/>
    <property type="match status" value="1"/>
</dbReference>
<dbReference type="InterPro" id="IPR006139">
    <property type="entry name" value="D-isomer_2_OHA_DH_cat_dom"/>
</dbReference>
<feature type="domain" description="D-isomer specific 2-hydroxyacid dehydrogenase catalytic" evidence="5">
    <location>
        <begin position="21"/>
        <end position="320"/>
    </location>
</feature>
<keyword evidence="2 4" id="KW-0560">Oxidoreductase</keyword>
<dbReference type="CDD" id="cd12167">
    <property type="entry name" value="2-Hacid_dh_8"/>
    <property type="match status" value="1"/>
</dbReference>
<organism evidence="7 8">
    <name type="scientific">Agrobacterium tumefaciens</name>
    <dbReference type="NCBI Taxonomy" id="358"/>
    <lineage>
        <taxon>Bacteria</taxon>
        <taxon>Pseudomonadati</taxon>
        <taxon>Pseudomonadota</taxon>
        <taxon>Alphaproteobacteria</taxon>
        <taxon>Hyphomicrobiales</taxon>
        <taxon>Rhizobiaceae</taxon>
        <taxon>Rhizobium/Agrobacterium group</taxon>
        <taxon>Agrobacterium</taxon>
        <taxon>Agrobacterium tumefaciens complex</taxon>
    </lineage>
</organism>
<dbReference type="InterPro" id="IPR006140">
    <property type="entry name" value="D-isomer_DH_NAD-bd"/>
</dbReference>